<dbReference type="RefSeq" id="WP_256505022.1">
    <property type="nucleotide sequence ID" value="NZ_CP101740.1"/>
</dbReference>
<dbReference type="Pfam" id="PF07238">
    <property type="entry name" value="PilZ"/>
    <property type="match status" value="1"/>
</dbReference>
<organism evidence="2 3">
    <name type="scientific">Sphingomonas qomolangmaensis</name>
    <dbReference type="NCBI Taxonomy" id="2918765"/>
    <lineage>
        <taxon>Bacteria</taxon>
        <taxon>Pseudomonadati</taxon>
        <taxon>Pseudomonadota</taxon>
        <taxon>Alphaproteobacteria</taxon>
        <taxon>Sphingomonadales</taxon>
        <taxon>Sphingomonadaceae</taxon>
        <taxon>Sphingomonas</taxon>
    </lineage>
</organism>
<evidence type="ECO:0000313" key="3">
    <source>
        <dbReference type="Proteomes" id="UP001058533"/>
    </source>
</evidence>
<evidence type="ECO:0000259" key="1">
    <source>
        <dbReference type="Pfam" id="PF07238"/>
    </source>
</evidence>
<sequence>MATRATRYRQVDPALFEGRSAPRHRVVVTRATVRRHGEEAVDAELKDLSIYGCRILVEDAQTPGDRLWLRFTGAMPVAATVVWCEAGVMGCRFDEPLASSTARALTLG</sequence>
<feature type="domain" description="PilZ" evidence="1">
    <location>
        <begin position="19"/>
        <end position="100"/>
    </location>
</feature>
<dbReference type="SUPFAM" id="SSF141371">
    <property type="entry name" value="PilZ domain-like"/>
    <property type="match status" value="1"/>
</dbReference>
<proteinExistence type="predicted"/>
<dbReference type="EMBL" id="CP101740">
    <property type="protein sequence ID" value="UUL81356.1"/>
    <property type="molecule type" value="Genomic_DNA"/>
</dbReference>
<gene>
    <name evidence="2" type="ORF">NMP03_08980</name>
</gene>
<evidence type="ECO:0000313" key="2">
    <source>
        <dbReference type="EMBL" id="UUL81356.1"/>
    </source>
</evidence>
<dbReference type="InterPro" id="IPR009875">
    <property type="entry name" value="PilZ_domain"/>
</dbReference>
<protein>
    <submittedName>
        <fullName evidence="2">PilZ domain-containing protein</fullName>
    </submittedName>
</protein>
<keyword evidence="3" id="KW-1185">Reference proteome</keyword>
<reference evidence="2" key="1">
    <citation type="submission" date="2022-07" db="EMBL/GenBank/DDBJ databases">
        <title>Sphingomonas sp. nov., a novel bacterium isolated from the north slope of the Mount Everest.</title>
        <authorList>
            <person name="Cui X."/>
            <person name="Liu Y."/>
        </authorList>
    </citation>
    <scope>NUCLEOTIDE SEQUENCE</scope>
    <source>
        <strain evidence="2">S5-59</strain>
    </source>
</reference>
<dbReference type="Proteomes" id="UP001058533">
    <property type="component" value="Chromosome"/>
</dbReference>
<accession>A0ABY5L5V2</accession>
<dbReference type="Gene3D" id="2.40.10.220">
    <property type="entry name" value="predicted glycosyltransferase like domains"/>
    <property type="match status" value="1"/>
</dbReference>
<name>A0ABY5L5V2_9SPHN</name>